<dbReference type="InterPro" id="IPR014729">
    <property type="entry name" value="Rossmann-like_a/b/a_fold"/>
</dbReference>
<evidence type="ECO:0000256" key="2">
    <source>
        <dbReference type="ARBA" id="ARBA00022694"/>
    </source>
</evidence>
<evidence type="ECO:0000313" key="8">
    <source>
        <dbReference type="EMBL" id="CUH78190.1"/>
    </source>
</evidence>
<keyword evidence="6" id="KW-0963">Cytoplasm</keyword>
<dbReference type="GO" id="GO:0006400">
    <property type="term" value="P:tRNA modification"/>
    <property type="evidence" value="ECO:0007669"/>
    <property type="project" value="UniProtKB-UniRule"/>
</dbReference>
<reference evidence="8 9" key="1">
    <citation type="submission" date="2015-09" db="EMBL/GenBank/DDBJ databases">
        <authorList>
            <consortium name="Swine Surveillance"/>
        </authorList>
    </citation>
    <scope>NUCLEOTIDE SEQUENCE [LARGE SCALE GENOMIC DNA]</scope>
    <source>
        <strain evidence="8 9">CECT 7648</strain>
    </source>
</reference>
<dbReference type="PANTHER" id="PTHR43033">
    <property type="entry name" value="TRNA(ILE)-LYSIDINE SYNTHASE-RELATED"/>
    <property type="match status" value="1"/>
</dbReference>
<dbReference type="CDD" id="cd01992">
    <property type="entry name" value="TilS_N"/>
    <property type="match status" value="1"/>
</dbReference>
<keyword evidence="1 6" id="KW-0436">Ligase</keyword>
<comment type="subcellular location">
    <subcellularLocation>
        <location evidence="6">Cytoplasm</location>
    </subcellularLocation>
</comment>
<dbReference type="SUPFAM" id="SSF82829">
    <property type="entry name" value="MesJ substrate recognition domain-like"/>
    <property type="match status" value="1"/>
</dbReference>
<evidence type="ECO:0000256" key="6">
    <source>
        <dbReference type="HAMAP-Rule" id="MF_01161"/>
    </source>
</evidence>
<sequence length="424" mass="46389">MPVTLDKRFADAMGGLLGPSFPSDVALAVSGGGDSMAMLLLAHNWTRAWGVRLHVVTVDHGLRPESAAEAQMVAEECALLGHPHTILRWRWDGTGNKLDAARRARLRLIDAWRGQIAHVLLAHTRDDLAETFLMRLARGAGLDGLSAMQPLRALASGMTLVRPCLGMARAELRHYATVLKSPFVDDPSNDDPAYVRARMRALLPLLQTHGFARETLAETAEHLRAERAALNARAADIWNRFGAQDGPVLSLHPDWAAQTEVATQRRLLNAALRYVAGAEYGPRAAPLDALVSRVTSGGAGTLHGCDLQFVNGRLTIFREYASVAQMCGTVDDTSETANWDTSWTVKAPDLKGFTLRALGQDGWDQLPREHREGLRHRVALAWPSVWQGDHLTACAGLTDAENHGISFRHRGQGEISFARFLLSH</sequence>
<evidence type="ECO:0000256" key="5">
    <source>
        <dbReference type="ARBA" id="ARBA00048539"/>
    </source>
</evidence>
<dbReference type="GO" id="GO:0032267">
    <property type="term" value="F:tRNA(Ile)-lysidine synthase activity"/>
    <property type="evidence" value="ECO:0007669"/>
    <property type="project" value="UniProtKB-EC"/>
</dbReference>
<dbReference type="PANTHER" id="PTHR43033:SF1">
    <property type="entry name" value="TRNA(ILE)-LYSIDINE SYNTHASE-RELATED"/>
    <property type="match status" value="1"/>
</dbReference>
<feature type="domain" description="tRNA(Ile)-lysidine/2-thiocytidine synthase N-terminal" evidence="7">
    <location>
        <begin position="25"/>
        <end position="201"/>
    </location>
</feature>
<dbReference type="SUPFAM" id="SSF52402">
    <property type="entry name" value="Adenine nucleotide alpha hydrolases-like"/>
    <property type="match status" value="1"/>
</dbReference>
<keyword evidence="4 6" id="KW-0067">ATP-binding</keyword>
<keyword evidence="2 6" id="KW-0819">tRNA processing</keyword>
<dbReference type="Proteomes" id="UP000054935">
    <property type="component" value="Unassembled WGS sequence"/>
</dbReference>
<comment type="domain">
    <text evidence="6">The N-terminal region contains the highly conserved SGGXDS motif, predicted to be a P-loop motif involved in ATP binding.</text>
</comment>
<dbReference type="HAMAP" id="MF_01161">
    <property type="entry name" value="tRNA_Ile_lys_synt"/>
    <property type="match status" value="1"/>
</dbReference>
<dbReference type="EC" id="6.3.4.19" evidence="6"/>
<dbReference type="Pfam" id="PF01171">
    <property type="entry name" value="ATP_bind_3"/>
    <property type="match status" value="1"/>
</dbReference>
<dbReference type="GO" id="GO:0005524">
    <property type="term" value="F:ATP binding"/>
    <property type="evidence" value="ECO:0007669"/>
    <property type="project" value="UniProtKB-UniRule"/>
</dbReference>
<dbReference type="RefSeq" id="WP_058247356.1">
    <property type="nucleotide sequence ID" value="NZ_CYSE01000003.1"/>
</dbReference>
<accession>A0A0P1GVX0</accession>
<comment type="function">
    <text evidence="6">Ligates lysine onto the cytidine present at position 34 of the AUA codon-specific tRNA(Ile) that contains the anticodon CAU, in an ATP-dependent manner. Cytidine is converted to lysidine, thus changing the amino acid specificity of the tRNA from methionine to isoleucine.</text>
</comment>
<dbReference type="EMBL" id="CYSE01000003">
    <property type="protein sequence ID" value="CUH78190.1"/>
    <property type="molecule type" value="Genomic_DNA"/>
</dbReference>
<dbReference type="AlphaFoldDB" id="A0A0P1GVX0"/>
<dbReference type="InterPro" id="IPR012094">
    <property type="entry name" value="tRNA_Ile_lys_synt"/>
</dbReference>
<dbReference type="InterPro" id="IPR011063">
    <property type="entry name" value="TilS/TtcA_N"/>
</dbReference>
<evidence type="ECO:0000256" key="3">
    <source>
        <dbReference type="ARBA" id="ARBA00022741"/>
    </source>
</evidence>
<comment type="similarity">
    <text evidence="6">Belongs to the tRNA(Ile)-lysidine synthase family.</text>
</comment>
<dbReference type="InterPro" id="IPR012795">
    <property type="entry name" value="tRNA_Ile_lys_synt_N"/>
</dbReference>
<dbReference type="GO" id="GO:0005737">
    <property type="term" value="C:cytoplasm"/>
    <property type="evidence" value="ECO:0007669"/>
    <property type="project" value="UniProtKB-SubCell"/>
</dbReference>
<proteinExistence type="inferred from homology"/>
<organism evidence="8 9">
    <name type="scientific">Tropicibacter naphthalenivorans</name>
    <dbReference type="NCBI Taxonomy" id="441103"/>
    <lineage>
        <taxon>Bacteria</taxon>
        <taxon>Pseudomonadati</taxon>
        <taxon>Pseudomonadota</taxon>
        <taxon>Alphaproteobacteria</taxon>
        <taxon>Rhodobacterales</taxon>
        <taxon>Roseobacteraceae</taxon>
        <taxon>Tropicibacter</taxon>
    </lineage>
</organism>
<evidence type="ECO:0000259" key="7">
    <source>
        <dbReference type="Pfam" id="PF01171"/>
    </source>
</evidence>
<comment type="catalytic activity">
    <reaction evidence="5 6">
        <text>cytidine(34) in tRNA(Ile2) + L-lysine + ATP = lysidine(34) in tRNA(Ile2) + AMP + diphosphate + H(+)</text>
        <dbReference type="Rhea" id="RHEA:43744"/>
        <dbReference type="Rhea" id="RHEA-COMP:10625"/>
        <dbReference type="Rhea" id="RHEA-COMP:10670"/>
        <dbReference type="ChEBI" id="CHEBI:15378"/>
        <dbReference type="ChEBI" id="CHEBI:30616"/>
        <dbReference type="ChEBI" id="CHEBI:32551"/>
        <dbReference type="ChEBI" id="CHEBI:33019"/>
        <dbReference type="ChEBI" id="CHEBI:82748"/>
        <dbReference type="ChEBI" id="CHEBI:83665"/>
        <dbReference type="ChEBI" id="CHEBI:456215"/>
        <dbReference type="EC" id="6.3.4.19"/>
    </reaction>
</comment>
<protein>
    <recommendedName>
        <fullName evidence="6">tRNA(Ile)-lysidine synthase</fullName>
        <ecNumber evidence="6">6.3.4.19</ecNumber>
    </recommendedName>
    <alternativeName>
        <fullName evidence="6">tRNA(Ile)-2-lysyl-cytidine synthase</fullName>
    </alternativeName>
    <alternativeName>
        <fullName evidence="6">tRNA(Ile)-lysidine synthetase</fullName>
    </alternativeName>
</protein>
<evidence type="ECO:0000256" key="1">
    <source>
        <dbReference type="ARBA" id="ARBA00022598"/>
    </source>
</evidence>
<dbReference type="Gene3D" id="3.40.50.620">
    <property type="entry name" value="HUPs"/>
    <property type="match status" value="1"/>
</dbReference>
<evidence type="ECO:0000313" key="9">
    <source>
        <dbReference type="Proteomes" id="UP000054935"/>
    </source>
</evidence>
<keyword evidence="3 6" id="KW-0547">Nucleotide-binding</keyword>
<dbReference type="NCBIfam" id="TIGR02432">
    <property type="entry name" value="lysidine_TilS_N"/>
    <property type="match status" value="1"/>
</dbReference>
<dbReference type="OrthoDB" id="9807403at2"/>
<name>A0A0P1GVX0_9RHOB</name>
<feature type="binding site" evidence="6">
    <location>
        <begin position="30"/>
        <end position="35"/>
    </location>
    <ligand>
        <name>ATP</name>
        <dbReference type="ChEBI" id="CHEBI:30616"/>
    </ligand>
</feature>
<gene>
    <name evidence="6 8" type="primary">tilS</name>
    <name evidence="8" type="ORF">TRN7648_01844</name>
</gene>
<keyword evidence="9" id="KW-1185">Reference proteome</keyword>
<dbReference type="STRING" id="441103.TRN7648_01844"/>
<evidence type="ECO:0000256" key="4">
    <source>
        <dbReference type="ARBA" id="ARBA00022840"/>
    </source>
</evidence>